<comment type="caution">
    <text evidence="1">The sequence shown here is derived from an EMBL/GenBank/DDBJ whole genome shotgun (WGS) entry which is preliminary data.</text>
</comment>
<dbReference type="Proteomes" id="UP000789920">
    <property type="component" value="Unassembled WGS sequence"/>
</dbReference>
<reference evidence="1" key="1">
    <citation type="submission" date="2021-06" db="EMBL/GenBank/DDBJ databases">
        <authorList>
            <person name="Kallberg Y."/>
            <person name="Tangrot J."/>
            <person name="Rosling A."/>
        </authorList>
    </citation>
    <scope>NUCLEOTIDE SEQUENCE</scope>
    <source>
        <strain evidence="1">MA461A</strain>
    </source>
</reference>
<evidence type="ECO:0000313" key="2">
    <source>
        <dbReference type="Proteomes" id="UP000789920"/>
    </source>
</evidence>
<accession>A0ACA9SHK8</accession>
<evidence type="ECO:0000313" key="1">
    <source>
        <dbReference type="EMBL" id="CAG8838495.1"/>
    </source>
</evidence>
<protein>
    <submittedName>
        <fullName evidence="1">1815_t:CDS:1</fullName>
    </submittedName>
</protein>
<feature type="non-terminal residue" evidence="1">
    <location>
        <position position="1"/>
    </location>
</feature>
<gene>
    <name evidence="1" type="ORF">RPERSI_LOCUS30688</name>
</gene>
<proteinExistence type="predicted"/>
<keyword evidence="2" id="KW-1185">Reference proteome</keyword>
<name>A0ACA9SHK8_9GLOM</name>
<feature type="non-terminal residue" evidence="1">
    <location>
        <position position="44"/>
    </location>
</feature>
<dbReference type="EMBL" id="CAJVQC010120751">
    <property type="protein sequence ID" value="CAG8838495.1"/>
    <property type="molecule type" value="Genomic_DNA"/>
</dbReference>
<organism evidence="1 2">
    <name type="scientific">Racocetra persica</name>
    <dbReference type="NCBI Taxonomy" id="160502"/>
    <lineage>
        <taxon>Eukaryota</taxon>
        <taxon>Fungi</taxon>
        <taxon>Fungi incertae sedis</taxon>
        <taxon>Mucoromycota</taxon>
        <taxon>Glomeromycotina</taxon>
        <taxon>Glomeromycetes</taxon>
        <taxon>Diversisporales</taxon>
        <taxon>Gigasporaceae</taxon>
        <taxon>Racocetra</taxon>
    </lineage>
</organism>
<sequence length="44" mass="4909">DDEDLVSKKFGTSVCIFSHNSVICSLLKLVNNTSIIFPELNGYF</sequence>